<dbReference type="InterPro" id="IPR013783">
    <property type="entry name" value="Ig-like_fold"/>
</dbReference>
<dbReference type="SUPFAM" id="SSF49265">
    <property type="entry name" value="Fibronectin type III"/>
    <property type="match status" value="1"/>
</dbReference>
<dbReference type="PANTHER" id="PTHR10199:SF100">
    <property type="entry name" value="THROMBOSPONDIN, ISOFORM A"/>
    <property type="match status" value="1"/>
</dbReference>
<reference evidence="3 4" key="1">
    <citation type="journal article" date="2018" name="Genome Announc.">
        <title>Genome Sequence of Geothermobacter sp. HR-1 Iron Reducer from the Loihi Seamount.</title>
        <authorList>
            <person name="Smith H."/>
            <person name="Abuyen K."/>
            <person name="Tremblay J."/>
            <person name="Savalia P."/>
            <person name="Perez-Rodriguez I."/>
            <person name="Emerson D."/>
            <person name="Tully B."/>
            <person name="Amend J."/>
        </authorList>
    </citation>
    <scope>NUCLEOTIDE SEQUENCE [LARGE SCALE GENOMIC DNA]</scope>
    <source>
        <strain evidence="3 4">HR-1</strain>
    </source>
</reference>
<name>A0A2K2HDW8_9BACT</name>
<dbReference type="SUPFAM" id="SSF49313">
    <property type="entry name" value="Cadherin-like"/>
    <property type="match status" value="1"/>
</dbReference>
<dbReference type="AlphaFoldDB" id="A0A2K2HDW8"/>
<feature type="signal peptide" evidence="1">
    <location>
        <begin position="1"/>
        <end position="26"/>
    </location>
</feature>
<dbReference type="InterPro" id="IPR015919">
    <property type="entry name" value="Cadherin-like_sf"/>
</dbReference>
<dbReference type="SUPFAM" id="SSF103647">
    <property type="entry name" value="TSP type-3 repeat"/>
    <property type="match status" value="1"/>
</dbReference>
<evidence type="ECO:0000259" key="2">
    <source>
        <dbReference type="PROSITE" id="PS50853"/>
    </source>
</evidence>
<dbReference type="Pfam" id="PF05345">
    <property type="entry name" value="He_PIG"/>
    <property type="match status" value="1"/>
</dbReference>
<keyword evidence="1" id="KW-0732">Signal</keyword>
<dbReference type="EMBL" id="PPFX01000002">
    <property type="protein sequence ID" value="PNU21476.1"/>
    <property type="molecule type" value="Genomic_DNA"/>
</dbReference>
<dbReference type="Proteomes" id="UP000236340">
    <property type="component" value="Unassembled WGS sequence"/>
</dbReference>
<proteinExistence type="predicted"/>
<gene>
    <name evidence="3" type="ORF">C2E25_01025</name>
</gene>
<dbReference type="SMART" id="SM00736">
    <property type="entry name" value="CADG"/>
    <property type="match status" value="1"/>
</dbReference>
<protein>
    <recommendedName>
        <fullName evidence="2">Fibronectin type-III domain-containing protein</fullName>
    </recommendedName>
</protein>
<dbReference type="InterPro" id="IPR003961">
    <property type="entry name" value="FN3_dom"/>
</dbReference>
<dbReference type="GO" id="GO:0016020">
    <property type="term" value="C:membrane"/>
    <property type="evidence" value="ECO:0007669"/>
    <property type="project" value="InterPro"/>
</dbReference>
<evidence type="ECO:0000313" key="3">
    <source>
        <dbReference type="EMBL" id="PNU21476.1"/>
    </source>
</evidence>
<feature type="domain" description="Fibronectin type-III" evidence="2">
    <location>
        <begin position="14"/>
        <end position="116"/>
    </location>
</feature>
<feature type="chain" id="PRO_5014431394" description="Fibronectin type-III domain-containing protein" evidence="1">
    <location>
        <begin position="27"/>
        <end position="677"/>
    </location>
</feature>
<dbReference type="CDD" id="cd00063">
    <property type="entry name" value="FN3"/>
    <property type="match status" value="1"/>
</dbReference>
<dbReference type="PROSITE" id="PS50853">
    <property type="entry name" value="FN3"/>
    <property type="match status" value="1"/>
</dbReference>
<comment type="caution">
    <text evidence="3">The sequence shown here is derived from an EMBL/GenBank/DDBJ whole genome shotgun (WGS) entry which is preliminary data.</text>
</comment>
<dbReference type="InterPro" id="IPR028974">
    <property type="entry name" value="TSP_type-3_rpt"/>
</dbReference>
<dbReference type="GO" id="GO:0005509">
    <property type="term" value="F:calcium ion binding"/>
    <property type="evidence" value="ECO:0007669"/>
    <property type="project" value="InterPro"/>
</dbReference>
<dbReference type="InterPro" id="IPR036116">
    <property type="entry name" value="FN3_sf"/>
</dbReference>
<evidence type="ECO:0000313" key="4">
    <source>
        <dbReference type="Proteomes" id="UP000236340"/>
    </source>
</evidence>
<sequence>MMGINVSRVLLFMVGLTLAITTAVNAKTITMTWDASSDSRVTGYKIYYSTTSPDPPFNGTGANEGPSPIDVGNNLTATLSGLVNEQVHYLAVTAYDAAGNESDYSNIAVSSAILPQVNRPPVLATIGSRTVTARSTLSFVLSASDPDGDTLVYSVVNLPPGASFNAATGSFSWTPADSAVGSYSPTFSVSDGSLSDSETVTIEVAAYVPPDSDGDGVIDSQDAFPLDASEWLDTDLDGIGNNADPDDDNDGVIDSQDAFPLDASEWLDTDLDGIGNNADPDDDNDGVIDSRDSAPLDAATSAWRISAVAGSGGTITPSGDSLLPYGQSQSYIISAAAGFFLEDVLVDGTSVGPVEQYQFVAVDSSHRIEALFQPVADGLRLPASESGLPGVDRLDGGDDSSNLVGGVPKSDLDYLFRIVLQDTSGNAPAAVMLILNGYAYPMTLQSGILAAGATYGFTTHLGPMASQFFHFEARDAQGTVLFRFPAEGELDAPRIELLNGRNIVGIPTDPAVPALTADQAFGASPAYQWFADGKKTGHYQLVSGDSGLIAGTGYVIKRAAVSQLPAPDPATENPAPSCEIPLQKGWNLIANPYGGNVALADIQVQVDGSAPLTWSDAVAAGQVIDGVYSFVGEDWGNRMILYPGDDPDAVLVPGIGYWIYVNSENDAVSLVVPRPQT</sequence>
<accession>A0A2K2HDW8</accession>
<evidence type="ECO:0000256" key="1">
    <source>
        <dbReference type="SAM" id="SignalP"/>
    </source>
</evidence>
<dbReference type="Gene3D" id="4.10.1080.10">
    <property type="entry name" value="TSP type-3 repeat"/>
    <property type="match status" value="1"/>
</dbReference>
<organism evidence="3 4">
    <name type="scientific">Geothermobacter hydrogeniphilus</name>
    <dbReference type="NCBI Taxonomy" id="1969733"/>
    <lineage>
        <taxon>Bacteria</taxon>
        <taxon>Pseudomonadati</taxon>
        <taxon>Thermodesulfobacteriota</taxon>
        <taxon>Desulfuromonadia</taxon>
        <taxon>Desulfuromonadales</taxon>
        <taxon>Geothermobacteraceae</taxon>
        <taxon>Geothermobacter</taxon>
    </lineage>
</organism>
<dbReference type="Gene3D" id="2.60.40.10">
    <property type="entry name" value="Immunoglobulins"/>
    <property type="match status" value="1"/>
</dbReference>
<dbReference type="InterPro" id="IPR006644">
    <property type="entry name" value="Cadg"/>
</dbReference>
<dbReference type="PANTHER" id="PTHR10199">
    <property type="entry name" value="THROMBOSPONDIN"/>
    <property type="match status" value="1"/>
</dbReference>